<protein>
    <submittedName>
        <fullName evidence="1">Uncharacterized protein</fullName>
    </submittedName>
</protein>
<dbReference type="Proteomes" id="UP000054279">
    <property type="component" value="Unassembled WGS sequence"/>
</dbReference>
<dbReference type="AlphaFoldDB" id="A0A0C9TDG5"/>
<organism evidence="1 2">
    <name type="scientific">Sphaerobolus stellatus (strain SS14)</name>
    <dbReference type="NCBI Taxonomy" id="990650"/>
    <lineage>
        <taxon>Eukaryota</taxon>
        <taxon>Fungi</taxon>
        <taxon>Dikarya</taxon>
        <taxon>Basidiomycota</taxon>
        <taxon>Agaricomycotina</taxon>
        <taxon>Agaricomycetes</taxon>
        <taxon>Phallomycetidae</taxon>
        <taxon>Geastrales</taxon>
        <taxon>Sphaerobolaceae</taxon>
        <taxon>Sphaerobolus</taxon>
    </lineage>
</organism>
<evidence type="ECO:0000313" key="1">
    <source>
        <dbReference type="EMBL" id="KIJ27268.1"/>
    </source>
</evidence>
<reference evidence="1 2" key="1">
    <citation type="submission" date="2014-06" db="EMBL/GenBank/DDBJ databases">
        <title>Evolutionary Origins and Diversification of the Mycorrhizal Mutualists.</title>
        <authorList>
            <consortium name="DOE Joint Genome Institute"/>
            <consortium name="Mycorrhizal Genomics Consortium"/>
            <person name="Kohler A."/>
            <person name="Kuo A."/>
            <person name="Nagy L.G."/>
            <person name="Floudas D."/>
            <person name="Copeland A."/>
            <person name="Barry K.W."/>
            <person name="Cichocki N."/>
            <person name="Veneault-Fourrey C."/>
            <person name="LaButti K."/>
            <person name="Lindquist E.A."/>
            <person name="Lipzen A."/>
            <person name="Lundell T."/>
            <person name="Morin E."/>
            <person name="Murat C."/>
            <person name="Riley R."/>
            <person name="Ohm R."/>
            <person name="Sun H."/>
            <person name="Tunlid A."/>
            <person name="Henrissat B."/>
            <person name="Grigoriev I.V."/>
            <person name="Hibbett D.S."/>
            <person name="Martin F."/>
        </authorList>
    </citation>
    <scope>NUCLEOTIDE SEQUENCE [LARGE SCALE GENOMIC DNA]</scope>
    <source>
        <strain evidence="1 2">SS14</strain>
    </source>
</reference>
<gene>
    <name evidence="1" type="ORF">M422DRAFT_271584</name>
</gene>
<name>A0A0C9TDG5_SPHS4</name>
<dbReference type="HOGENOM" id="CLU_1185677_0_0_1"/>
<dbReference type="EMBL" id="KN837341">
    <property type="protein sequence ID" value="KIJ27268.1"/>
    <property type="molecule type" value="Genomic_DNA"/>
</dbReference>
<evidence type="ECO:0000313" key="2">
    <source>
        <dbReference type="Proteomes" id="UP000054279"/>
    </source>
</evidence>
<accession>A0A0C9TDG5</accession>
<sequence>MVTESTNIKITRKQMALEQFLVQIVHQTSIRDELVSGTVKDATLDQVSVIGTIYGIEICKVTDVTSRVGSSTDQAWKTVLTSWRKNSVHAKAKRQSKYIKRDFVRELELLEPSKAYADMGIPEKVVDYDPTAKSTVQLYTVLFEEGNDDLACAFPRKHYKKFKKIGGAHKWTTIPCDQSIIVVDKKGKLLLAVIRKATKHHSCMNDVNKVISNACLDRKTTRISLFYLKPVVVQ</sequence>
<keyword evidence="2" id="KW-1185">Reference proteome</keyword>
<proteinExistence type="predicted"/>